<dbReference type="Gene3D" id="1.20.1260.10">
    <property type="match status" value="1"/>
</dbReference>
<proteinExistence type="predicted"/>
<evidence type="ECO:0000313" key="2">
    <source>
        <dbReference type="Proteomes" id="UP001250932"/>
    </source>
</evidence>
<name>A0ABU3KC03_9BACT</name>
<reference evidence="1 2" key="1">
    <citation type="journal article" date="2023" name="ISME J.">
        <title>Cultivation and genomic characterization of novel and ubiquitous marine nitrite-oxidizing bacteria from the Nitrospirales.</title>
        <authorList>
            <person name="Mueller A.J."/>
            <person name="Daebeler A."/>
            <person name="Herbold C.W."/>
            <person name="Kirkegaard R.H."/>
            <person name="Daims H."/>
        </authorList>
    </citation>
    <scope>NUCLEOTIDE SEQUENCE [LARGE SCALE GENOMIC DNA]</scope>
    <source>
        <strain evidence="1 2">EB</strain>
    </source>
</reference>
<dbReference type="InterPro" id="IPR012347">
    <property type="entry name" value="Ferritin-like"/>
</dbReference>
<dbReference type="RefSeq" id="WP_313834631.1">
    <property type="nucleotide sequence ID" value="NZ_JAQOUE010000002.1"/>
</dbReference>
<accession>A0ABU3KC03</accession>
<sequence>MLVKPNERLPLAALLQFLELGERLAHSCATTQAALAPTSKIRDFLKRQARQEAMHATIFRTTRKWIAPRQPDGSNTLKPFEDYRSLLCDSLDRKQFLESILAEQVILESLGEAILHKIEIGLQKRHAPFQRLRRMLLAQEAAHHGFGNHVLQRAVADHEITKEQLQEQAIPYLLLSQSMIMELHALFQEIDEDPQEFLDLQQQHLPPWLVTRNTKHDDLHNHSSL</sequence>
<evidence type="ECO:0008006" key="3">
    <source>
        <dbReference type="Google" id="ProtNLM"/>
    </source>
</evidence>
<dbReference type="InterPro" id="IPR009078">
    <property type="entry name" value="Ferritin-like_SF"/>
</dbReference>
<organism evidence="1 2">
    <name type="scientific">Candidatus Nitronereus thalassa</name>
    <dbReference type="NCBI Taxonomy" id="3020898"/>
    <lineage>
        <taxon>Bacteria</taxon>
        <taxon>Pseudomonadati</taxon>
        <taxon>Nitrospirota</taxon>
        <taxon>Nitrospiria</taxon>
        <taxon>Nitrospirales</taxon>
        <taxon>Nitrospiraceae</taxon>
        <taxon>Candidatus Nitronereus</taxon>
    </lineage>
</organism>
<evidence type="ECO:0000313" key="1">
    <source>
        <dbReference type="EMBL" id="MDT7044045.1"/>
    </source>
</evidence>
<gene>
    <name evidence="1" type="ORF">PPG34_16970</name>
</gene>
<dbReference type="Proteomes" id="UP001250932">
    <property type="component" value="Unassembled WGS sequence"/>
</dbReference>
<keyword evidence="2" id="KW-1185">Reference proteome</keyword>
<comment type="caution">
    <text evidence="1">The sequence shown here is derived from an EMBL/GenBank/DDBJ whole genome shotgun (WGS) entry which is preliminary data.</text>
</comment>
<protein>
    <recommendedName>
        <fullName evidence="3">Ferritin-like domain-containing protein</fullName>
    </recommendedName>
</protein>
<dbReference type="EMBL" id="JAQOUE010000002">
    <property type="protein sequence ID" value="MDT7044045.1"/>
    <property type="molecule type" value="Genomic_DNA"/>
</dbReference>
<dbReference type="SUPFAM" id="SSF47240">
    <property type="entry name" value="Ferritin-like"/>
    <property type="match status" value="1"/>
</dbReference>